<organism evidence="1 2">
    <name type="scientific">Lupinus albus</name>
    <name type="common">White lupine</name>
    <name type="synonym">Lupinus termis</name>
    <dbReference type="NCBI Taxonomy" id="3870"/>
    <lineage>
        <taxon>Eukaryota</taxon>
        <taxon>Viridiplantae</taxon>
        <taxon>Streptophyta</taxon>
        <taxon>Embryophyta</taxon>
        <taxon>Tracheophyta</taxon>
        <taxon>Spermatophyta</taxon>
        <taxon>Magnoliopsida</taxon>
        <taxon>eudicotyledons</taxon>
        <taxon>Gunneridae</taxon>
        <taxon>Pentapetalae</taxon>
        <taxon>rosids</taxon>
        <taxon>fabids</taxon>
        <taxon>Fabales</taxon>
        <taxon>Fabaceae</taxon>
        <taxon>Papilionoideae</taxon>
        <taxon>50 kb inversion clade</taxon>
        <taxon>genistoids sensu lato</taxon>
        <taxon>core genistoids</taxon>
        <taxon>Genisteae</taxon>
        <taxon>Lupinus</taxon>
    </lineage>
</organism>
<name>A0A6A4PFE9_LUPAL</name>
<dbReference type="AlphaFoldDB" id="A0A6A4PFE9"/>
<comment type="caution">
    <text evidence="1">The sequence shown here is derived from an EMBL/GenBank/DDBJ whole genome shotgun (WGS) entry which is preliminary data.</text>
</comment>
<keyword evidence="2" id="KW-1185">Reference proteome</keyword>
<evidence type="ECO:0000313" key="1">
    <source>
        <dbReference type="EMBL" id="KAE9600232.1"/>
    </source>
</evidence>
<evidence type="ECO:0000313" key="2">
    <source>
        <dbReference type="Proteomes" id="UP000447434"/>
    </source>
</evidence>
<dbReference type="EMBL" id="WOCE01000014">
    <property type="protein sequence ID" value="KAE9600232.1"/>
    <property type="molecule type" value="Genomic_DNA"/>
</dbReference>
<reference evidence="2" key="1">
    <citation type="journal article" date="2020" name="Nat. Commun.">
        <title>Genome sequence of the cluster root forming white lupin.</title>
        <authorList>
            <person name="Hufnagel B."/>
            <person name="Marques A."/>
            <person name="Soriano A."/>
            <person name="Marques L."/>
            <person name="Divol F."/>
            <person name="Doumas P."/>
            <person name="Sallet E."/>
            <person name="Mancinotti D."/>
            <person name="Carrere S."/>
            <person name="Marande W."/>
            <person name="Arribat S."/>
            <person name="Keller J."/>
            <person name="Huneau C."/>
            <person name="Blein T."/>
            <person name="Aime D."/>
            <person name="Laguerre M."/>
            <person name="Taylor J."/>
            <person name="Schubert V."/>
            <person name="Nelson M."/>
            <person name="Geu-Flores F."/>
            <person name="Crespi M."/>
            <person name="Gallardo-Guerrero K."/>
            <person name="Delaux P.-M."/>
            <person name="Salse J."/>
            <person name="Berges H."/>
            <person name="Guyot R."/>
            <person name="Gouzy J."/>
            <person name="Peret B."/>
        </authorList>
    </citation>
    <scope>NUCLEOTIDE SEQUENCE [LARGE SCALE GENOMIC DNA]</scope>
    <source>
        <strain evidence="2">cv. Amiga</strain>
    </source>
</reference>
<gene>
    <name evidence="1" type="ORF">Lalb_Chr14g0370741</name>
</gene>
<dbReference type="Proteomes" id="UP000447434">
    <property type="component" value="Chromosome 14"/>
</dbReference>
<accession>A0A6A4PFE9</accession>
<sequence>MAEKAENAVYKTYGWLQFDEGELEQRRNFMERNATRHVKQFSCPTPAPATYLINTTPPYYYYNNNASTTVTRTMDPTKLIKTHHDLSFFISPQRENGVIHLSSYNNTGIEGDDKCVESNQTLLLFPLSSSDGSSNNINDKDTEISDSAMNANLTPSQFFEFLPLKN</sequence>
<dbReference type="OrthoDB" id="1918181at2759"/>
<protein>
    <submittedName>
        <fullName evidence="1">Uncharacterized protein</fullName>
    </submittedName>
</protein>
<proteinExistence type="predicted"/>